<organism evidence="1 2">
    <name type="scientific">Linderina macrospora</name>
    <dbReference type="NCBI Taxonomy" id="4868"/>
    <lineage>
        <taxon>Eukaryota</taxon>
        <taxon>Fungi</taxon>
        <taxon>Fungi incertae sedis</taxon>
        <taxon>Zoopagomycota</taxon>
        <taxon>Kickxellomycotina</taxon>
        <taxon>Kickxellomycetes</taxon>
        <taxon>Kickxellales</taxon>
        <taxon>Kickxellaceae</taxon>
        <taxon>Linderina</taxon>
    </lineage>
</organism>
<keyword evidence="2" id="KW-1185">Reference proteome</keyword>
<dbReference type="EMBL" id="JANBPW010003835">
    <property type="protein sequence ID" value="KAJ1936562.1"/>
    <property type="molecule type" value="Genomic_DNA"/>
</dbReference>
<evidence type="ECO:0000313" key="2">
    <source>
        <dbReference type="Proteomes" id="UP001150603"/>
    </source>
</evidence>
<protein>
    <submittedName>
        <fullName evidence="1">Uncharacterized protein</fullName>
    </submittedName>
</protein>
<accession>A0ACC1J3S2</accession>
<gene>
    <name evidence="1" type="ORF">FBU59_005013</name>
</gene>
<reference evidence="1" key="1">
    <citation type="submission" date="2022-07" db="EMBL/GenBank/DDBJ databases">
        <title>Phylogenomic reconstructions and comparative analyses of Kickxellomycotina fungi.</title>
        <authorList>
            <person name="Reynolds N.K."/>
            <person name="Stajich J.E."/>
            <person name="Barry K."/>
            <person name="Grigoriev I.V."/>
            <person name="Crous P."/>
            <person name="Smith M.E."/>
        </authorList>
    </citation>
    <scope>NUCLEOTIDE SEQUENCE</scope>
    <source>
        <strain evidence="1">NRRL 5244</strain>
    </source>
</reference>
<dbReference type="Proteomes" id="UP001150603">
    <property type="component" value="Unassembled WGS sequence"/>
</dbReference>
<feature type="non-terminal residue" evidence="1">
    <location>
        <position position="1"/>
    </location>
</feature>
<sequence length="378" mass="41355">EAGRDERPTIEEINSGQTSRLDSDDEWESETEDALDQDMQEMIQRIQRQAMRRRRALGGGISKPSSSKRSQRHHTTASGSGKTRSQLSKAYKQFMKDGADMHELVSQMGGSDIETVRLMLDAGIPVDISDNMGRTPLHIACSHGRADTVRLLVSNGASVNATDRIGNTPLALAATSTGTDSVFALLEAGADPRIGSGTVSAMGMVRSRLKRMRAAIRDTRVVEDTLDAHILEQVLASARERRRQATAVARECVDIIRMLRAYTPQQLGLLESGNQAANEQEVQRQRPPKALTAEGALDLDDLTAQLQLLAVDKQPATAEEKQAESTEDEMPDIVGVAVHRVTENTCAQRIAQEKLEEDQMDALLDKFAMLLATAESQN</sequence>
<comment type="caution">
    <text evidence="1">The sequence shown here is derived from an EMBL/GenBank/DDBJ whole genome shotgun (WGS) entry which is preliminary data.</text>
</comment>
<evidence type="ECO:0000313" key="1">
    <source>
        <dbReference type="EMBL" id="KAJ1936562.1"/>
    </source>
</evidence>
<proteinExistence type="predicted"/>
<name>A0ACC1J3S2_9FUNG</name>